<reference evidence="2 3" key="1">
    <citation type="submission" date="2019-02" db="EMBL/GenBank/DDBJ databases">
        <title>Deep-cultivation of Planctomycetes and their phenomic and genomic characterization uncovers novel biology.</title>
        <authorList>
            <person name="Wiegand S."/>
            <person name="Jogler M."/>
            <person name="Boedeker C."/>
            <person name="Pinto D."/>
            <person name="Vollmers J."/>
            <person name="Rivas-Marin E."/>
            <person name="Kohn T."/>
            <person name="Peeters S.H."/>
            <person name="Heuer A."/>
            <person name="Rast P."/>
            <person name="Oberbeckmann S."/>
            <person name="Bunk B."/>
            <person name="Jeske O."/>
            <person name="Meyerdierks A."/>
            <person name="Storesund J.E."/>
            <person name="Kallscheuer N."/>
            <person name="Luecker S."/>
            <person name="Lage O.M."/>
            <person name="Pohl T."/>
            <person name="Merkel B.J."/>
            <person name="Hornburger P."/>
            <person name="Mueller R.-W."/>
            <person name="Bruemmer F."/>
            <person name="Labrenz M."/>
            <person name="Spormann A.M."/>
            <person name="Op den Camp H."/>
            <person name="Overmann J."/>
            <person name="Amann R."/>
            <person name="Jetten M.S.M."/>
            <person name="Mascher T."/>
            <person name="Medema M.H."/>
            <person name="Devos D.P."/>
            <person name="Kaster A.-K."/>
            <person name="Ovreas L."/>
            <person name="Rohde M."/>
            <person name="Galperin M.Y."/>
            <person name="Jogler C."/>
        </authorList>
    </citation>
    <scope>NUCLEOTIDE SEQUENCE [LARGE SCALE GENOMIC DNA]</scope>
    <source>
        <strain evidence="2 3">V22</strain>
    </source>
</reference>
<sequence length="161" mass="17321">MSGTQISSGWNLVSLGLLSSLLCGCWSGDSMKMVPVSGTITVNGKPAAHVYVRFKPVPQEGVINTGPTSEAFTDEQGRFTLHSTVGDQRSGAVPGTHKVVIWGKESQERVWQWGIEDPDSAPPPGQKSKQVLQPPSVKIPRGEKLSFIVPDDGTDEADFDF</sequence>
<feature type="region of interest" description="Disordered" evidence="1">
    <location>
        <begin position="142"/>
        <end position="161"/>
    </location>
</feature>
<feature type="region of interest" description="Disordered" evidence="1">
    <location>
        <begin position="115"/>
        <end position="136"/>
    </location>
</feature>
<proteinExistence type="predicted"/>
<evidence type="ECO:0000313" key="2">
    <source>
        <dbReference type="EMBL" id="QDT63731.1"/>
    </source>
</evidence>
<gene>
    <name evidence="2" type="ORF">V22_09560</name>
</gene>
<evidence type="ECO:0000256" key="1">
    <source>
        <dbReference type="SAM" id="MobiDB-lite"/>
    </source>
</evidence>
<dbReference type="Proteomes" id="UP000319976">
    <property type="component" value="Chromosome"/>
</dbReference>
<keyword evidence="3" id="KW-1185">Reference proteome</keyword>
<dbReference type="EMBL" id="CP036316">
    <property type="protein sequence ID" value="QDT63731.1"/>
    <property type="molecule type" value="Genomic_DNA"/>
</dbReference>
<dbReference type="AlphaFoldDB" id="A0A517T5U5"/>
<evidence type="ECO:0008006" key="4">
    <source>
        <dbReference type="Google" id="ProtNLM"/>
    </source>
</evidence>
<organism evidence="2 3">
    <name type="scientific">Calycomorphotria hydatis</name>
    <dbReference type="NCBI Taxonomy" id="2528027"/>
    <lineage>
        <taxon>Bacteria</taxon>
        <taxon>Pseudomonadati</taxon>
        <taxon>Planctomycetota</taxon>
        <taxon>Planctomycetia</taxon>
        <taxon>Planctomycetales</taxon>
        <taxon>Planctomycetaceae</taxon>
        <taxon>Calycomorphotria</taxon>
    </lineage>
</organism>
<accession>A0A517T5U5</accession>
<dbReference type="KEGG" id="chya:V22_09560"/>
<name>A0A517T5U5_9PLAN</name>
<protein>
    <recommendedName>
        <fullName evidence="4">Nickel uptake substrate-specific transmembrane region</fullName>
    </recommendedName>
</protein>
<feature type="compositionally biased region" description="Acidic residues" evidence="1">
    <location>
        <begin position="152"/>
        <end position="161"/>
    </location>
</feature>
<evidence type="ECO:0000313" key="3">
    <source>
        <dbReference type="Proteomes" id="UP000319976"/>
    </source>
</evidence>